<evidence type="ECO:0000256" key="11">
    <source>
        <dbReference type="RuleBase" id="RU365094"/>
    </source>
</evidence>
<dbReference type="InterPro" id="IPR005286">
    <property type="entry name" value="Cell_div_FtsE"/>
</dbReference>
<dbReference type="Proteomes" id="UP000254889">
    <property type="component" value="Chromosome"/>
</dbReference>
<dbReference type="GO" id="GO:0005886">
    <property type="term" value="C:plasma membrane"/>
    <property type="evidence" value="ECO:0007669"/>
    <property type="project" value="UniProtKB-SubCell"/>
</dbReference>
<dbReference type="Gene3D" id="3.40.50.300">
    <property type="entry name" value="P-loop containing nucleotide triphosphate hydrolases"/>
    <property type="match status" value="1"/>
</dbReference>
<organism evidence="13 14">
    <name type="scientific">Pseudolabrys taiwanensis</name>
    <dbReference type="NCBI Taxonomy" id="331696"/>
    <lineage>
        <taxon>Bacteria</taxon>
        <taxon>Pseudomonadati</taxon>
        <taxon>Pseudomonadota</taxon>
        <taxon>Alphaproteobacteria</taxon>
        <taxon>Hyphomicrobiales</taxon>
        <taxon>Xanthobacteraceae</taxon>
        <taxon>Pseudolabrys</taxon>
    </lineage>
</organism>
<dbReference type="GO" id="GO:0005524">
    <property type="term" value="F:ATP binding"/>
    <property type="evidence" value="ECO:0007669"/>
    <property type="project" value="UniProtKB-UniRule"/>
</dbReference>
<dbReference type="InterPro" id="IPR003593">
    <property type="entry name" value="AAA+_ATPase"/>
</dbReference>
<dbReference type="InterPro" id="IPR003439">
    <property type="entry name" value="ABC_transporter-like_ATP-bd"/>
</dbReference>
<evidence type="ECO:0000259" key="12">
    <source>
        <dbReference type="PROSITE" id="PS50893"/>
    </source>
</evidence>
<sequence length="219" mass="24614">MVRFENVGLRYGLGPEVLHDLTFRIEPHSFQFLTGPSGAGKTSLLRLLFLSLKPTRGLITHFGHDVATLSRDAVATLRRRIGIVFQDFRLLDHMTTYENVALPLRVMGRAEDTYRDEVMELLHWVGLGERVFALPPVLSGGEKQRAAIARAVIARPQLLLADEPTGNVDPSLAQRLLRLFIELNKSGTSVVIATHDIALMDEYDARRLVLHDGRLHIYD</sequence>
<evidence type="ECO:0000256" key="4">
    <source>
        <dbReference type="ARBA" id="ARBA00020019"/>
    </source>
</evidence>
<dbReference type="NCBIfam" id="TIGR02673">
    <property type="entry name" value="FtsE"/>
    <property type="match status" value="1"/>
</dbReference>
<evidence type="ECO:0000256" key="1">
    <source>
        <dbReference type="ARBA" id="ARBA00002579"/>
    </source>
</evidence>
<keyword evidence="6 11" id="KW-0132">Cell division</keyword>
<dbReference type="GO" id="GO:0051301">
    <property type="term" value="P:cell division"/>
    <property type="evidence" value="ECO:0007669"/>
    <property type="project" value="UniProtKB-UniRule"/>
</dbReference>
<dbReference type="RefSeq" id="WP_115693412.1">
    <property type="nucleotide sequence ID" value="NZ_CP031417.1"/>
</dbReference>
<dbReference type="EMBL" id="CP031417">
    <property type="protein sequence ID" value="AXK83033.1"/>
    <property type="molecule type" value="Genomic_DNA"/>
</dbReference>
<evidence type="ECO:0000313" key="14">
    <source>
        <dbReference type="Proteomes" id="UP000254889"/>
    </source>
</evidence>
<keyword evidence="8 11" id="KW-0067">ATP-binding</keyword>
<dbReference type="SMART" id="SM00382">
    <property type="entry name" value="AAA"/>
    <property type="match status" value="1"/>
</dbReference>
<evidence type="ECO:0000256" key="9">
    <source>
        <dbReference type="ARBA" id="ARBA00023136"/>
    </source>
</evidence>
<dbReference type="InterPro" id="IPR027417">
    <property type="entry name" value="P-loop_NTPase"/>
</dbReference>
<dbReference type="GO" id="GO:0016887">
    <property type="term" value="F:ATP hydrolysis activity"/>
    <property type="evidence" value="ECO:0007669"/>
    <property type="project" value="InterPro"/>
</dbReference>
<keyword evidence="10 11" id="KW-0131">Cell cycle</keyword>
<dbReference type="OrthoDB" id="9802264at2"/>
<evidence type="ECO:0000256" key="10">
    <source>
        <dbReference type="ARBA" id="ARBA00023306"/>
    </source>
</evidence>
<dbReference type="PROSITE" id="PS50893">
    <property type="entry name" value="ABC_TRANSPORTER_2"/>
    <property type="match status" value="1"/>
</dbReference>
<accession>A0A346A1I6</accession>
<comment type="subcellular location">
    <subcellularLocation>
        <location evidence="11">Cell inner membrane</location>
        <topology evidence="11">Peripheral membrane protein</topology>
        <orientation evidence="11">Cytoplasmic side</orientation>
    </subcellularLocation>
    <subcellularLocation>
        <location evidence="2">Cell membrane</location>
        <topology evidence="2">Peripheral membrane protein</topology>
    </subcellularLocation>
</comment>
<evidence type="ECO:0000256" key="3">
    <source>
        <dbReference type="ARBA" id="ARBA00005417"/>
    </source>
</evidence>
<dbReference type="SUPFAM" id="SSF52540">
    <property type="entry name" value="P-loop containing nucleoside triphosphate hydrolases"/>
    <property type="match status" value="1"/>
</dbReference>
<reference evidence="13 14" key="1">
    <citation type="submission" date="2018-07" db="EMBL/GenBank/DDBJ databases">
        <authorList>
            <person name="Quirk P.G."/>
            <person name="Krulwich T.A."/>
        </authorList>
    </citation>
    <scope>NUCLEOTIDE SEQUENCE [LARGE SCALE GENOMIC DNA]</scope>
    <source>
        <strain evidence="13 14">CC-BB4</strain>
    </source>
</reference>
<evidence type="ECO:0000256" key="8">
    <source>
        <dbReference type="ARBA" id="ARBA00022840"/>
    </source>
</evidence>
<keyword evidence="5 11" id="KW-1003">Cell membrane</keyword>
<dbReference type="InterPro" id="IPR017871">
    <property type="entry name" value="ABC_transporter-like_CS"/>
</dbReference>
<proteinExistence type="inferred from homology"/>
<comment type="function">
    <text evidence="1">Part of the ABC transporter FtsEX involved in cellular division. Important for assembly or stability of the septal ring.</text>
</comment>
<gene>
    <name evidence="11 13" type="primary">ftsE</name>
    <name evidence="13" type="ORF">DW352_22425</name>
</gene>
<evidence type="ECO:0000256" key="6">
    <source>
        <dbReference type="ARBA" id="ARBA00022618"/>
    </source>
</evidence>
<comment type="similarity">
    <text evidence="3 11">Belongs to the ABC transporter superfamily.</text>
</comment>
<dbReference type="InterPro" id="IPR015854">
    <property type="entry name" value="ABC_transpr_LolD-like"/>
</dbReference>
<evidence type="ECO:0000256" key="7">
    <source>
        <dbReference type="ARBA" id="ARBA00022741"/>
    </source>
</evidence>
<dbReference type="PROSITE" id="PS00211">
    <property type="entry name" value="ABC_TRANSPORTER_1"/>
    <property type="match status" value="1"/>
</dbReference>
<feature type="domain" description="ABC transporter" evidence="12">
    <location>
        <begin position="2"/>
        <end position="217"/>
    </location>
</feature>
<name>A0A346A1I6_9HYPH</name>
<dbReference type="AlphaFoldDB" id="A0A346A1I6"/>
<dbReference type="PANTHER" id="PTHR24220:SF470">
    <property type="entry name" value="CELL DIVISION ATP-BINDING PROTEIN FTSE"/>
    <property type="match status" value="1"/>
</dbReference>
<evidence type="ECO:0000313" key="13">
    <source>
        <dbReference type="EMBL" id="AXK83033.1"/>
    </source>
</evidence>
<comment type="subunit">
    <text evidence="11">Homodimer. Forms a membrane-associated complex with FtsX.</text>
</comment>
<evidence type="ECO:0000256" key="2">
    <source>
        <dbReference type="ARBA" id="ARBA00004202"/>
    </source>
</evidence>
<dbReference type="KEGG" id="ptaw:DW352_22425"/>
<evidence type="ECO:0000256" key="5">
    <source>
        <dbReference type="ARBA" id="ARBA00022475"/>
    </source>
</evidence>
<dbReference type="FunFam" id="3.40.50.300:FF:000056">
    <property type="entry name" value="Cell division ATP-binding protein FtsE"/>
    <property type="match status" value="1"/>
</dbReference>
<dbReference type="GO" id="GO:0022857">
    <property type="term" value="F:transmembrane transporter activity"/>
    <property type="evidence" value="ECO:0007669"/>
    <property type="project" value="TreeGrafter"/>
</dbReference>
<dbReference type="Pfam" id="PF00005">
    <property type="entry name" value="ABC_tran"/>
    <property type="match status" value="1"/>
</dbReference>
<keyword evidence="7 11" id="KW-0547">Nucleotide-binding</keyword>
<keyword evidence="14" id="KW-1185">Reference proteome</keyword>
<keyword evidence="9 11" id="KW-0472">Membrane</keyword>
<protein>
    <recommendedName>
        <fullName evidence="4 11">Cell division ATP-binding protein FtsE</fullName>
    </recommendedName>
</protein>
<dbReference type="PANTHER" id="PTHR24220">
    <property type="entry name" value="IMPORT ATP-BINDING PROTEIN"/>
    <property type="match status" value="1"/>
</dbReference>